<proteinExistence type="predicted"/>
<reference evidence="1" key="1">
    <citation type="submission" date="2014-12" db="EMBL/GenBank/DDBJ databases">
        <title>Insight into the proteome of Arion vulgaris.</title>
        <authorList>
            <person name="Aradska J."/>
            <person name="Bulat T."/>
            <person name="Smidak R."/>
            <person name="Sarate P."/>
            <person name="Gangsoo J."/>
            <person name="Sialana F."/>
            <person name="Bilban M."/>
            <person name="Lubec G."/>
        </authorList>
    </citation>
    <scope>NUCLEOTIDE SEQUENCE</scope>
    <source>
        <tissue evidence="1">Skin</tissue>
    </source>
</reference>
<dbReference type="AlphaFoldDB" id="A0A0B6YCL4"/>
<evidence type="ECO:0000313" key="1">
    <source>
        <dbReference type="EMBL" id="CEK53225.1"/>
    </source>
</evidence>
<name>A0A0B6YCL4_9EUPU</name>
<dbReference type="EMBL" id="HACG01006360">
    <property type="protein sequence ID" value="CEK53225.1"/>
    <property type="molecule type" value="Transcribed_RNA"/>
</dbReference>
<sequence>MAFQENYCHTYDFPRKLSWFTINSENYAFQLCKQCSVYMFMHTLCVFVHVCIHRISYPVITNCDSCDNLEAFSIHVTEVQSCSTVQQFSLQ</sequence>
<gene>
    <name evidence="1" type="primary">ORF19504</name>
</gene>
<accession>A0A0B6YCL4</accession>
<protein>
    <submittedName>
        <fullName evidence="1">Uncharacterized protein</fullName>
    </submittedName>
</protein>
<feature type="non-terminal residue" evidence="1">
    <location>
        <position position="91"/>
    </location>
</feature>
<organism evidence="1">
    <name type="scientific">Arion vulgaris</name>
    <dbReference type="NCBI Taxonomy" id="1028688"/>
    <lineage>
        <taxon>Eukaryota</taxon>
        <taxon>Metazoa</taxon>
        <taxon>Spiralia</taxon>
        <taxon>Lophotrochozoa</taxon>
        <taxon>Mollusca</taxon>
        <taxon>Gastropoda</taxon>
        <taxon>Heterobranchia</taxon>
        <taxon>Euthyneura</taxon>
        <taxon>Panpulmonata</taxon>
        <taxon>Eupulmonata</taxon>
        <taxon>Stylommatophora</taxon>
        <taxon>Helicina</taxon>
        <taxon>Arionoidea</taxon>
        <taxon>Arionidae</taxon>
        <taxon>Arion</taxon>
    </lineage>
</organism>